<keyword evidence="10" id="KW-1185">Reference proteome</keyword>
<organism evidence="9 10">
    <name type="scientific">Cirrhinus molitorella</name>
    <name type="common">mud carp</name>
    <dbReference type="NCBI Taxonomy" id="172907"/>
    <lineage>
        <taxon>Eukaryota</taxon>
        <taxon>Metazoa</taxon>
        <taxon>Chordata</taxon>
        <taxon>Craniata</taxon>
        <taxon>Vertebrata</taxon>
        <taxon>Euteleostomi</taxon>
        <taxon>Actinopterygii</taxon>
        <taxon>Neopterygii</taxon>
        <taxon>Teleostei</taxon>
        <taxon>Ostariophysi</taxon>
        <taxon>Cypriniformes</taxon>
        <taxon>Cyprinidae</taxon>
        <taxon>Labeoninae</taxon>
        <taxon>Labeonini</taxon>
        <taxon>Cirrhinus</taxon>
    </lineage>
</organism>
<dbReference type="InterPro" id="IPR021109">
    <property type="entry name" value="Peptidase_aspartic_dom_sf"/>
</dbReference>
<dbReference type="Gene3D" id="3.10.10.10">
    <property type="entry name" value="HIV Type 1 Reverse Transcriptase, subunit A, domain 1"/>
    <property type="match status" value="1"/>
</dbReference>
<evidence type="ECO:0000256" key="4">
    <source>
        <dbReference type="ARBA" id="ARBA00022695"/>
    </source>
</evidence>
<comment type="similarity">
    <text evidence="1">Belongs to the beta type-B retroviral polymerase family. HERV class-II K(HML-2) pol subfamily.</text>
</comment>
<evidence type="ECO:0000259" key="8">
    <source>
        <dbReference type="Pfam" id="PF03732"/>
    </source>
</evidence>
<evidence type="ECO:0000256" key="6">
    <source>
        <dbReference type="ARBA" id="ARBA00022759"/>
    </source>
</evidence>
<name>A0ABR3NJ95_9TELE</name>
<dbReference type="Pfam" id="PF08284">
    <property type="entry name" value="RVP_2"/>
    <property type="match status" value="1"/>
</dbReference>
<feature type="domain" description="Reverse transcriptase" evidence="7">
    <location>
        <begin position="459"/>
        <end position="514"/>
    </location>
</feature>
<proteinExistence type="inferred from homology"/>
<sequence>METPPTTKTAAVDPFAELVHALRRALQWADGLWTSKSPALATITSFFTHFKQVFGTGTHQSLLFRDELIHLRQGDLSIHDYTLRFRSLAATSGWNEIALLAAYRKGLHPEIRRQMVIYDDNSNIETFVQKAIHVSQHLSACSVPTNQFPVRTERNSESKRLDEPMITDHYHLHSSERQRRLKRGLCLYCGGADHIIAACPIRPPKTMVSAVRLTPNTSHIPHFIAQLKINRHFFPVSVLVDSGAAGNFVSSHFVDRHNLRTVPSETSYQITTIQGTPLGNGKITRRTPTWELTVHRQHKEKLTFLILPNSIVDVILGRPWLAHHQPHMDWKTGKVLEWNESCQHRCLQKEGERLPLQSTTIESPNTTITVTIPPAYHTYHDVFKGWRLRPRIDYRVLNEATVKFAYPLPLVPAALEELREACIFSKLDLRSAYNLIRIREGDEWKTAFVTPTGHYEYRFVIVYIDDILIYSRNVEEHQNHVCKVLNRLRQHQLYLKTEKCEFHVTTVSFLGYVISAEGVKMEPGKVDAVRSGLHLQRLKNCKRFLGFANFYRRFIKNYSLCASPLTSLLKGGKKKLDWSQPAQEAFERLKEKFTTAPILSHPNPNFPSQWK</sequence>
<dbReference type="Proteomes" id="UP001558613">
    <property type="component" value="Unassembled WGS sequence"/>
</dbReference>
<keyword evidence="6" id="KW-0378">Hydrolase</keyword>
<dbReference type="InterPro" id="IPR043502">
    <property type="entry name" value="DNA/RNA_pol_sf"/>
</dbReference>
<dbReference type="InterPro" id="IPR005162">
    <property type="entry name" value="Retrotrans_gag_dom"/>
</dbReference>
<dbReference type="Pfam" id="PF03732">
    <property type="entry name" value="Retrotrans_gag"/>
    <property type="match status" value="1"/>
</dbReference>
<protein>
    <recommendedName>
        <fullName evidence="2">ribonuclease H</fullName>
        <ecNumber evidence="2">3.1.26.4</ecNumber>
    </recommendedName>
</protein>
<keyword evidence="3" id="KW-0808">Transferase</keyword>
<dbReference type="SUPFAM" id="SSF50630">
    <property type="entry name" value="Acid proteases"/>
    <property type="match status" value="1"/>
</dbReference>
<keyword evidence="4" id="KW-0548">Nucleotidyltransferase</keyword>
<dbReference type="EMBL" id="JAYMGO010000003">
    <property type="protein sequence ID" value="KAL1277068.1"/>
    <property type="molecule type" value="Genomic_DNA"/>
</dbReference>
<dbReference type="InterPro" id="IPR043128">
    <property type="entry name" value="Rev_trsase/Diguanyl_cyclase"/>
</dbReference>
<dbReference type="CDD" id="cd01647">
    <property type="entry name" value="RT_LTR"/>
    <property type="match status" value="1"/>
</dbReference>
<accession>A0ABR3NJ95</accession>
<feature type="domain" description="Retrotransposon gag" evidence="8">
    <location>
        <begin position="24"/>
        <end position="108"/>
    </location>
</feature>
<evidence type="ECO:0000256" key="1">
    <source>
        <dbReference type="ARBA" id="ARBA00010879"/>
    </source>
</evidence>
<evidence type="ECO:0000313" key="9">
    <source>
        <dbReference type="EMBL" id="KAL1277068.1"/>
    </source>
</evidence>
<keyword evidence="5" id="KW-0540">Nuclease</keyword>
<dbReference type="Gene3D" id="2.40.70.10">
    <property type="entry name" value="Acid Proteases"/>
    <property type="match status" value="1"/>
</dbReference>
<dbReference type="Pfam" id="PF00078">
    <property type="entry name" value="RVT_1"/>
    <property type="match status" value="2"/>
</dbReference>
<dbReference type="PANTHER" id="PTHR37984:SF5">
    <property type="entry name" value="PROTEIN NYNRIN-LIKE"/>
    <property type="match status" value="1"/>
</dbReference>
<dbReference type="PANTHER" id="PTHR37984">
    <property type="entry name" value="PROTEIN CBG26694"/>
    <property type="match status" value="1"/>
</dbReference>
<dbReference type="InterPro" id="IPR000477">
    <property type="entry name" value="RT_dom"/>
</dbReference>
<reference evidence="9 10" key="1">
    <citation type="submission" date="2023-09" db="EMBL/GenBank/DDBJ databases">
        <authorList>
            <person name="Wang M."/>
        </authorList>
    </citation>
    <scope>NUCLEOTIDE SEQUENCE [LARGE SCALE GENOMIC DNA]</scope>
    <source>
        <strain evidence="9">GT-2023</strain>
        <tissue evidence="9">Liver</tissue>
    </source>
</reference>
<keyword evidence="6" id="KW-0255">Endonuclease</keyword>
<dbReference type="SUPFAM" id="SSF56672">
    <property type="entry name" value="DNA/RNA polymerases"/>
    <property type="match status" value="1"/>
</dbReference>
<evidence type="ECO:0000256" key="5">
    <source>
        <dbReference type="ARBA" id="ARBA00022722"/>
    </source>
</evidence>
<evidence type="ECO:0000256" key="2">
    <source>
        <dbReference type="ARBA" id="ARBA00012180"/>
    </source>
</evidence>
<dbReference type="InterPro" id="IPR050951">
    <property type="entry name" value="Retrovirus_Pol_polyprotein"/>
</dbReference>
<gene>
    <name evidence="9" type="ORF">QQF64_023741</name>
</gene>
<feature type="domain" description="Reverse transcriptase" evidence="7">
    <location>
        <begin position="386"/>
        <end position="452"/>
    </location>
</feature>
<evidence type="ECO:0000256" key="3">
    <source>
        <dbReference type="ARBA" id="ARBA00022679"/>
    </source>
</evidence>
<comment type="caution">
    <text evidence="9">The sequence shown here is derived from an EMBL/GenBank/DDBJ whole genome shotgun (WGS) entry which is preliminary data.</text>
</comment>
<dbReference type="EC" id="3.1.26.4" evidence="2"/>
<dbReference type="Gene3D" id="3.30.70.270">
    <property type="match status" value="3"/>
</dbReference>
<evidence type="ECO:0000313" key="10">
    <source>
        <dbReference type="Proteomes" id="UP001558613"/>
    </source>
</evidence>
<dbReference type="CDD" id="cd00303">
    <property type="entry name" value="retropepsin_like"/>
    <property type="match status" value="1"/>
</dbReference>
<evidence type="ECO:0000259" key="7">
    <source>
        <dbReference type="Pfam" id="PF00078"/>
    </source>
</evidence>